<name>A0A2I0AM00_9ASPA</name>
<dbReference type="GO" id="GO:0004427">
    <property type="term" value="F:inorganic diphosphate phosphatase activity"/>
    <property type="evidence" value="ECO:0007669"/>
    <property type="project" value="UniProtKB-EC"/>
</dbReference>
<dbReference type="EC" id="3.6.1.1" evidence="2"/>
<protein>
    <submittedName>
        <fullName evidence="2">Pyrophosphate-energized vacuolar membrane proton pump</fullName>
        <ecNumber evidence="2">3.6.1.1</ecNumber>
    </submittedName>
</protein>
<keyword evidence="2" id="KW-0378">Hydrolase</keyword>
<dbReference type="OrthoDB" id="1686289at2759"/>
<evidence type="ECO:0000313" key="2">
    <source>
        <dbReference type="EMBL" id="PKA56577.1"/>
    </source>
</evidence>
<gene>
    <name evidence="2" type="ORF">AXF42_Ash015350</name>
</gene>
<keyword evidence="3" id="KW-1185">Reference proteome</keyword>
<reference evidence="2 3" key="1">
    <citation type="journal article" date="2017" name="Nature">
        <title>The Apostasia genome and the evolution of orchids.</title>
        <authorList>
            <person name="Zhang G.Q."/>
            <person name="Liu K.W."/>
            <person name="Li Z."/>
            <person name="Lohaus R."/>
            <person name="Hsiao Y.Y."/>
            <person name="Niu S.C."/>
            <person name="Wang J.Y."/>
            <person name="Lin Y.C."/>
            <person name="Xu Q."/>
            <person name="Chen L.J."/>
            <person name="Yoshida K."/>
            <person name="Fujiwara S."/>
            <person name="Wang Z.W."/>
            <person name="Zhang Y.Q."/>
            <person name="Mitsuda N."/>
            <person name="Wang M."/>
            <person name="Liu G.H."/>
            <person name="Pecoraro L."/>
            <person name="Huang H.X."/>
            <person name="Xiao X.J."/>
            <person name="Lin M."/>
            <person name="Wu X.Y."/>
            <person name="Wu W.L."/>
            <person name="Chen Y.Y."/>
            <person name="Chang S.B."/>
            <person name="Sakamoto S."/>
            <person name="Ohme-Takagi M."/>
            <person name="Yagi M."/>
            <person name="Zeng S.J."/>
            <person name="Shen C.Y."/>
            <person name="Yeh C.M."/>
            <person name="Luo Y.B."/>
            <person name="Tsai W.C."/>
            <person name="Van de Peer Y."/>
            <person name="Liu Z.J."/>
        </authorList>
    </citation>
    <scope>NUCLEOTIDE SEQUENCE [LARGE SCALE GENOMIC DNA]</scope>
    <source>
        <strain evidence="3">cv. Shenzhen</strain>
        <tissue evidence="2">Stem</tissue>
    </source>
</reference>
<dbReference type="Proteomes" id="UP000236161">
    <property type="component" value="Unassembled WGS sequence"/>
</dbReference>
<accession>A0A2I0AM00</accession>
<organism evidence="2 3">
    <name type="scientific">Apostasia shenzhenica</name>
    <dbReference type="NCBI Taxonomy" id="1088818"/>
    <lineage>
        <taxon>Eukaryota</taxon>
        <taxon>Viridiplantae</taxon>
        <taxon>Streptophyta</taxon>
        <taxon>Embryophyta</taxon>
        <taxon>Tracheophyta</taxon>
        <taxon>Spermatophyta</taxon>
        <taxon>Magnoliopsida</taxon>
        <taxon>Liliopsida</taxon>
        <taxon>Asparagales</taxon>
        <taxon>Orchidaceae</taxon>
        <taxon>Apostasioideae</taxon>
        <taxon>Apostasia</taxon>
    </lineage>
</organism>
<evidence type="ECO:0000313" key="3">
    <source>
        <dbReference type="Proteomes" id="UP000236161"/>
    </source>
</evidence>
<keyword evidence="1" id="KW-1133">Transmembrane helix</keyword>
<sequence length="88" mass="9521">METALLSDTMTEVLIPVAALIGIAFSLLQLMLVARVQVAAEKQSTENGGRDGYRDSLIEEEGINDLSVVVKCAKIQNAISEGERFLLL</sequence>
<dbReference type="AlphaFoldDB" id="A0A2I0AM00"/>
<evidence type="ECO:0000256" key="1">
    <source>
        <dbReference type="SAM" id="Phobius"/>
    </source>
</evidence>
<keyword evidence="1" id="KW-0472">Membrane</keyword>
<dbReference type="STRING" id="1088818.A0A2I0AM00"/>
<proteinExistence type="predicted"/>
<dbReference type="EMBL" id="KZ451971">
    <property type="protein sequence ID" value="PKA56577.1"/>
    <property type="molecule type" value="Genomic_DNA"/>
</dbReference>
<feature type="transmembrane region" description="Helical" evidence="1">
    <location>
        <begin position="13"/>
        <end position="34"/>
    </location>
</feature>
<keyword evidence="1" id="KW-0812">Transmembrane</keyword>